<comment type="caution">
    <text evidence="1">The sequence shown here is derived from an EMBL/GenBank/DDBJ whole genome shotgun (WGS) entry which is preliminary data.</text>
</comment>
<gene>
    <name evidence="1" type="ORF">OUZ56_005546</name>
</gene>
<dbReference type="Proteomes" id="UP001234178">
    <property type="component" value="Unassembled WGS sequence"/>
</dbReference>
<accession>A0ABQ9YT29</accession>
<organism evidence="1 2">
    <name type="scientific">Daphnia magna</name>
    <dbReference type="NCBI Taxonomy" id="35525"/>
    <lineage>
        <taxon>Eukaryota</taxon>
        <taxon>Metazoa</taxon>
        <taxon>Ecdysozoa</taxon>
        <taxon>Arthropoda</taxon>
        <taxon>Crustacea</taxon>
        <taxon>Branchiopoda</taxon>
        <taxon>Diplostraca</taxon>
        <taxon>Cladocera</taxon>
        <taxon>Anomopoda</taxon>
        <taxon>Daphniidae</taxon>
        <taxon>Daphnia</taxon>
    </lineage>
</organism>
<protein>
    <submittedName>
        <fullName evidence="1">Uncharacterized protein</fullName>
    </submittedName>
</protein>
<evidence type="ECO:0000313" key="2">
    <source>
        <dbReference type="Proteomes" id="UP001234178"/>
    </source>
</evidence>
<proteinExistence type="predicted"/>
<name>A0ABQ9YT29_9CRUS</name>
<sequence length="188" mass="21453">MLKELLLLGPIKQATDAFQKAKETFRLVIPANLDVSNRDTLDQKLNPDCSSITSKECKKVDEALKTSIFKLTVEDPLSTTDDVRRGHVGPKIQIEVDSFIWSRRERCLRALFSTVIQKRAQSASASKVLDEFESYLSEPVYQSNSPDSSENDCPSDLRFSPLGYWKIRIWNGFQNTHNDLDLSRIRQT</sequence>
<evidence type="ECO:0000313" key="1">
    <source>
        <dbReference type="EMBL" id="KAK4003794.1"/>
    </source>
</evidence>
<keyword evidence="2" id="KW-1185">Reference proteome</keyword>
<reference evidence="1 2" key="1">
    <citation type="journal article" date="2023" name="Nucleic Acids Res.">
        <title>The hologenome of Daphnia magna reveals possible DNA methylation and microbiome-mediated evolution of the host genome.</title>
        <authorList>
            <person name="Chaturvedi A."/>
            <person name="Li X."/>
            <person name="Dhandapani V."/>
            <person name="Marshall H."/>
            <person name="Kissane S."/>
            <person name="Cuenca-Cambronero M."/>
            <person name="Asole G."/>
            <person name="Calvet F."/>
            <person name="Ruiz-Romero M."/>
            <person name="Marangio P."/>
            <person name="Guigo R."/>
            <person name="Rago D."/>
            <person name="Mirbahai L."/>
            <person name="Eastwood N."/>
            <person name="Colbourne J.K."/>
            <person name="Zhou J."/>
            <person name="Mallon E."/>
            <person name="Orsini L."/>
        </authorList>
    </citation>
    <scope>NUCLEOTIDE SEQUENCE [LARGE SCALE GENOMIC DNA]</scope>
    <source>
        <strain evidence="1">LRV0_1</strain>
    </source>
</reference>
<dbReference type="EMBL" id="JAOYFB010000001">
    <property type="protein sequence ID" value="KAK4003794.1"/>
    <property type="molecule type" value="Genomic_DNA"/>
</dbReference>